<proteinExistence type="predicted"/>
<comment type="caution">
    <text evidence="3">The sequence shown here is derived from an EMBL/GenBank/DDBJ whole genome shotgun (WGS) entry which is preliminary data.</text>
</comment>
<feature type="compositionally biased region" description="Basic and acidic residues" evidence="1">
    <location>
        <begin position="62"/>
        <end position="78"/>
    </location>
</feature>
<sequence>MKATIVIVALIQGLALATPVIMGQTSSAMTKTGQAITAPAKIAVAMYNSKLSSEVDNSKGGISDDKDLDAKSRGELRTHQRHNLPDQCWKDNRMTILCREIYRECQKKYLPSSYLKQTPSKEQAWKFEKCIKELTKPAGL</sequence>
<feature type="signal peptide" evidence="2">
    <location>
        <begin position="1"/>
        <end position="17"/>
    </location>
</feature>
<reference evidence="3 4" key="1">
    <citation type="journal article" date="2016" name="Front. Microbiol.">
        <title>Genome and transcriptome sequences reveal the specific parasitism of the nematophagous Purpureocillium lilacinum 36-1.</title>
        <authorList>
            <person name="Xie J."/>
            <person name="Li S."/>
            <person name="Mo C."/>
            <person name="Xiao X."/>
            <person name="Peng D."/>
            <person name="Wang G."/>
            <person name="Xiao Y."/>
        </authorList>
    </citation>
    <scope>NUCLEOTIDE SEQUENCE [LARGE SCALE GENOMIC DNA]</scope>
    <source>
        <strain evidence="3 4">36-1</strain>
    </source>
</reference>
<keyword evidence="2" id="KW-0732">Signal</keyword>
<evidence type="ECO:0000313" key="4">
    <source>
        <dbReference type="Proteomes" id="UP000245956"/>
    </source>
</evidence>
<organism evidence="3 4">
    <name type="scientific">Purpureocillium lilacinum</name>
    <name type="common">Paecilomyces lilacinus</name>
    <dbReference type="NCBI Taxonomy" id="33203"/>
    <lineage>
        <taxon>Eukaryota</taxon>
        <taxon>Fungi</taxon>
        <taxon>Dikarya</taxon>
        <taxon>Ascomycota</taxon>
        <taxon>Pezizomycotina</taxon>
        <taxon>Sordariomycetes</taxon>
        <taxon>Hypocreomycetidae</taxon>
        <taxon>Hypocreales</taxon>
        <taxon>Ophiocordycipitaceae</taxon>
        <taxon>Purpureocillium</taxon>
    </lineage>
</organism>
<evidence type="ECO:0000256" key="1">
    <source>
        <dbReference type="SAM" id="MobiDB-lite"/>
    </source>
</evidence>
<dbReference type="Proteomes" id="UP000245956">
    <property type="component" value="Unassembled WGS sequence"/>
</dbReference>
<accession>A0A2U3EI24</accession>
<protein>
    <submittedName>
        <fullName evidence="3">Uncharacterized protein</fullName>
    </submittedName>
</protein>
<name>A0A2U3EI24_PURLI</name>
<feature type="region of interest" description="Disordered" evidence="1">
    <location>
        <begin position="53"/>
        <end position="83"/>
    </location>
</feature>
<gene>
    <name evidence="3" type="ORF">PCL_09440</name>
</gene>
<evidence type="ECO:0000313" key="3">
    <source>
        <dbReference type="EMBL" id="PWI74164.1"/>
    </source>
</evidence>
<dbReference type="AlphaFoldDB" id="A0A2U3EI24"/>
<feature type="chain" id="PRO_5015787652" evidence="2">
    <location>
        <begin position="18"/>
        <end position="140"/>
    </location>
</feature>
<evidence type="ECO:0000256" key="2">
    <source>
        <dbReference type="SAM" id="SignalP"/>
    </source>
</evidence>
<dbReference type="EMBL" id="LCWV01000004">
    <property type="protein sequence ID" value="PWI74164.1"/>
    <property type="molecule type" value="Genomic_DNA"/>
</dbReference>